<dbReference type="AlphaFoldDB" id="A0A1A2E8T6"/>
<proteinExistence type="predicted"/>
<evidence type="ECO:0000313" key="2">
    <source>
        <dbReference type="EMBL" id="OBG00914.1"/>
    </source>
</evidence>
<dbReference type="EMBL" id="LZIN01000096">
    <property type="protein sequence ID" value="OBG00914.1"/>
    <property type="molecule type" value="Genomic_DNA"/>
</dbReference>
<comment type="caution">
    <text evidence="2">The sequence shown here is derived from an EMBL/GenBank/DDBJ whole genome shotgun (WGS) entry which is preliminary data.</text>
</comment>
<reference evidence="3" key="1">
    <citation type="submission" date="2016-06" db="EMBL/GenBank/DDBJ databases">
        <authorList>
            <person name="Sutton G."/>
            <person name="Brinkac L."/>
            <person name="Sanka R."/>
            <person name="Adams M."/>
            <person name="Lau E."/>
            <person name="Mehaffy C."/>
            <person name="Tameris M."/>
            <person name="Hatherill M."/>
            <person name="Hanekom W."/>
            <person name="Mahomed H."/>
            <person name="Mcshane H."/>
        </authorList>
    </citation>
    <scope>NUCLEOTIDE SEQUENCE [LARGE SCALE GENOMIC DNA]</scope>
    <source>
        <strain evidence="3">852014-51077_SCH5608930-a</strain>
    </source>
</reference>
<organism evidence="2 3">
    <name type="scientific">Mycolicibacter sinensis (strain JDM601)</name>
    <name type="common">Mycobacterium sinense</name>
    <dbReference type="NCBI Taxonomy" id="875328"/>
    <lineage>
        <taxon>Bacteria</taxon>
        <taxon>Bacillati</taxon>
        <taxon>Actinomycetota</taxon>
        <taxon>Actinomycetes</taxon>
        <taxon>Mycobacteriales</taxon>
        <taxon>Mycobacteriaceae</taxon>
        <taxon>Mycolicibacter</taxon>
    </lineage>
</organism>
<feature type="compositionally biased region" description="Basic and acidic residues" evidence="1">
    <location>
        <begin position="207"/>
        <end position="219"/>
    </location>
</feature>
<sequence length="244" mass="28215">MALGRPNPPPLDEITNLLRWLFGEHDGVLPFDVVNEFNPTGRYRPKDRKITRLKQVFDNYDQIREMRMGNKPDGLVASAGNHNLARPSVPNLKAKVEELVSRFSAVRTMEPDDFMRNNFRTTFRIMLDRDRRSYDQIKLVVDNLGSPRVQEYLDVSRYQDAYWLRQEFDHAYEIMAAVLTAPTCDSSTVPSKPEAWITAERTDEQDRFEEFVPDRRHTSPSDQDDDGQVSNDAICSKFGQLADL</sequence>
<name>A0A1A2E8T6_MYCSD</name>
<evidence type="ECO:0000256" key="1">
    <source>
        <dbReference type="SAM" id="MobiDB-lite"/>
    </source>
</evidence>
<evidence type="ECO:0000313" key="3">
    <source>
        <dbReference type="Proteomes" id="UP000093985"/>
    </source>
</evidence>
<protein>
    <submittedName>
        <fullName evidence="2">Uncharacterized protein</fullName>
    </submittedName>
</protein>
<accession>A0A1A2E8T6</accession>
<gene>
    <name evidence="2" type="ORF">A5771_17765</name>
</gene>
<feature type="region of interest" description="Disordered" evidence="1">
    <location>
        <begin position="207"/>
        <end position="231"/>
    </location>
</feature>
<dbReference type="Proteomes" id="UP000093985">
    <property type="component" value="Unassembled WGS sequence"/>
</dbReference>